<comment type="catalytic activity">
    <reaction evidence="10">
        <text>L-threonyl-[protein] + ATP = O-phospho-L-threonyl-[protein] + ADP + H(+)</text>
        <dbReference type="Rhea" id="RHEA:46608"/>
        <dbReference type="Rhea" id="RHEA-COMP:11060"/>
        <dbReference type="Rhea" id="RHEA-COMP:11605"/>
        <dbReference type="ChEBI" id="CHEBI:15378"/>
        <dbReference type="ChEBI" id="CHEBI:30013"/>
        <dbReference type="ChEBI" id="CHEBI:30616"/>
        <dbReference type="ChEBI" id="CHEBI:61977"/>
        <dbReference type="ChEBI" id="CHEBI:456216"/>
        <dbReference type="EC" id="2.7.11.1"/>
    </reaction>
</comment>
<comment type="catalytic activity">
    <reaction evidence="11">
        <text>L-seryl-[protein] + ATP = O-phospho-L-seryl-[protein] + ADP + H(+)</text>
        <dbReference type="Rhea" id="RHEA:17989"/>
        <dbReference type="Rhea" id="RHEA-COMP:9863"/>
        <dbReference type="Rhea" id="RHEA-COMP:11604"/>
        <dbReference type="ChEBI" id="CHEBI:15378"/>
        <dbReference type="ChEBI" id="CHEBI:29999"/>
        <dbReference type="ChEBI" id="CHEBI:30616"/>
        <dbReference type="ChEBI" id="CHEBI:83421"/>
        <dbReference type="ChEBI" id="CHEBI:456216"/>
        <dbReference type="EC" id="2.7.11.1"/>
    </reaction>
</comment>
<dbReference type="InterPro" id="IPR011009">
    <property type="entry name" value="Kinase-like_dom_sf"/>
</dbReference>
<keyword evidence="8 12" id="KW-0067">ATP-binding</keyword>
<evidence type="ECO:0000256" key="2">
    <source>
        <dbReference type="ARBA" id="ARBA00012513"/>
    </source>
</evidence>
<dbReference type="KEGG" id="lsm:121127906"/>
<keyword evidence="5" id="KW-0808">Transferase</keyword>
<dbReference type="Gene3D" id="3.30.200.20">
    <property type="entry name" value="Phosphorylase Kinase, domain 1"/>
    <property type="match status" value="1"/>
</dbReference>
<feature type="domain" description="Protein kinase" evidence="14">
    <location>
        <begin position="35"/>
        <end position="285"/>
    </location>
</feature>
<comment type="subcellular location">
    <subcellularLocation>
        <location evidence="1">Host cytoplasm</location>
    </subcellularLocation>
</comment>
<dbReference type="PANTHER" id="PTHR22984:SF25">
    <property type="entry name" value="PROTEIN KINASE DOMAIN-CONTAINING PROTEIN"/>
    <property type="match status" value="1"/>
</dbReference>
<name>A0A0K2TXV8_LEPSM</name>
<proteinExistence type="inferred from homology"/>
<sequence length="355" mass="39608">MSPNSSSLCYCADNCSDMVCGRSRGVIRDPFEKAYKVGEVLGKGGFGVVYAGIRVRDGKQVAIKHVSRAKVTDWDIINGRRIPLELRLLKTVQSVSGVIRLLDFYERIDSFVYIMEKPTPCKDLFEFITDKGVLEESLARNFFRQVVRTIVACHRKGVIHRDIKDENLLVDLKTLELKLIDFGSGAHIKSGAYTDFDGTRMYAPPEWIRSSCYHGNTATVWSLGILLYDMVCGDIPFENDEQICSAEIKFRRPLSSACQDLILRCLRRRPYDRIQLLEILRHPWLEAKESSSIVLPNPPPPRPEPVVVERPQQLVGSGVDVVGGGVVDVGSSSLSSLSLSSGSSTMSLHLCQRSV</sequence>
<keyword evidence="7" id="KW-0418">Kinase</keyword>
<keyword evidence="4 13" id="KW-0723">Serine/threonine-protein kinase</keyword>
<reference evidence="15" key="1">
    <citation type="submission" date="2014-05" db="EMBL/GenBank/DDBJ databases">
        <authorList>
            <person name="Chronopoulou M."/>
        </authorList>
    </citation>
    <scope>NUCLEOTIDE SEQUENCE</scope>
    <source>
        <tissue evidence="15">Whole organism</tissue>
    </source>
</reference>
<dbReference type="AlphaFoldDB" id="A0A0K2TXV8"/>
<dbReference type="GeneID" id="121127906"/>
<dbReference type="InterPro" id="IPR008271">
    <property type="entry name" value="Ser/Thr_kinase_AS"/>
</dbReference>
<evidence type="ECO:0000259" key="14">
    <source>
        <dbReference type="PROSITE" id="PS50011"/>
    </source>
</evidence>
<dbReference type="FunFam" id="1.10.510.10:FF:000708">
    <property type="entry name" value="serine/threonine-protein kinase par-1-like"/>
    <property type="match status" value="1"/>
</dbReference>
<evidence type="ECO:0000256" key="6">
    <source>
        <dbReference type="ARBA" id="ARBA00022741"/>
    </source>
</evidence>
<keyword evidence="9" id="KW-1035">Host cytoplasm</keyword>
<dbReference type="PROSITE" id="PS00108">
    <property type="entry name" value="PROTEIN_KINASE_ST"/>
    <property type="match status" value="1"/>
</dbReference>
<evidence type="ECO:0000256" key="3">
    <source>
        <dbReference type="ARBA" id="ARBA00016885"/>
    </source>
</evidence>
<evidence type="ECO:0000256" key="8">
    <source>
        <dbReference type="ARBA" id="ARBA00022840"/>
    </source>
</evidence>
<dbReference type="InterPro" id="IPR000719">
    <property type="entry name" value="Prot_kinase_dom"/>
</dbReference>
<dbReference type="GO" id="GO:0004674">
    <property type="term" value="F:protein serine/threonine kinase activity"/>
    <property type="evidence" value="ECO:0007669"/>
    <property type="project" value="UniProtKB-KW"/>
</dbReference>
<protein>
    <recommendedName>
        <fullName evidence="3">Serine/threonine-protein kinase 1</fullName>
        <ecNumber evidence="2">2.7.11.1</ecNumber>
    </recommendedName>
</protein>
<dbReference type="Pfam" id="PF00069">
    <property type="entry name" value="Pkinase"/>
    <property type="match status" value="1"/>
</dbReference>
<dbReference type="GO" id="GO:0005737">
    <property type="term" value="C:cytoplasm"/>
    <property type="evidence" value="ECO:0007669"/>
    <property type="project" value="TreeGrafter"/>
</dbReference>
<dbReference type="SUPFAM" id="SSF56112">
    <property type="entry name" value="Protein kinase-like (PK-like)"/>
    <property type="match status" value="1"/>
</dbReference>
<dbReference type="CDD" id="cd14005">
    <property type="entry name" value="STKc_PIM"/>
    <property type="match status" value="1"/>
</dbReference>
<comment type="similarity">
    <text evidence="13">Belongs to the protein kinase superfamily.</text>
</comment>
<evidence type="ECO:0000256" key="4">
    <source>
        <dbReference type="ARBA" id="ARBA00022527"/>
    </source>
</evidence>
<dbReference type="Gene3D" id="1.10.510.10">
    <property type="entry name" value="Transferase(Phosphotransferase) domain 1"/>
    <property type="match status" value="1"/>
</dbReference>
<dbReference type="GO" id="GO:0005524">
    <property type="term" value="F:ATP binding"/>
    <property type="evidence" value="ECO:0007669"/>
    <property type="project" value="UniProtKB-UniRule"/>
</dbReference>
<dbReference type="SMART" id="SM00220">
    <property type="entry name" value="S_TKc"/>
    <property type="match status" value="1"/>
</dbReference>
<evidence type="ECO:0000256" key="5">
    <source>
        <dbReference type="ARBA" id="ARBA00022679"/>
    </source>
</evidence>
<dbReference type="PROSITE" id="PS00107">
    <property type="entry name" value="PROTEIN_KINASE_ATP"/>
    <property type="match status" value="1"/>
</dbReference>
<organism evidence="15">
    <name type="scientific">Lepeophtheirus salmonis</name>
    <name type="common">Salmon louse</name>
    <name type="synonym">Caligus salmonis</name>
    <dbReference type="NCBI Taxonomy" id="72036"/>
    <lineage>
        <taxon>Eukaryota</taxon>
        <taxon>Metazoa</taxon>
        <taxon>Ecdysozoa</taxon>
        <taxon>Arthropoda</taxon>
        <taxon>Crustacea</taxon>
        <taxon>Multicrustacea</taxon>
        <taxon>Hexanauplia</taxon>
        <taxon>Copepoda</taxon>
        <taxon>Siphonostomatoida</taxon>
        <taxon>Caligidae</taxon>
        <taxon>Lepeophtheirus</taxon>
    </lineage>
</organism>
<evidence type="ECO:0000256" key="7">
    <source>
        <dbReference type="ARBA" id="ARBA00022777"/>
    </source>
</evidence>
<feature type="binding site" evidence="12">
    <location>
        <position position="64"/>
    </location>
    <ligand>
        <name>ATP</name>
        <dbReference type="ChEBI" id="CHEBI:30616"/>
    </ligand>
</feature>
<evidence type="ECO:0000256" key="10">
    <source>
        <dbReference type="ARBA" id="ARBA00047899"/>
    </source>
</evidence>
<evidence type="ECO:0000256" key="13">
    <source>
        <dbReference type="RuleBase" id="RU000304"/>
    </source>
</evidence>
<keyword evidence="6 12" id="KW-0547">Nucleotide-binding</keyword>
<dbReference type="OrthoDB" id="193931at2759"/>
<evidence type="ECO:0000256" key="1">
    <source>
        <dbReference type="ARBA" id="ARBA00004192"/>
    </source>
</evidence>
<evidence type="ECO:0000313" key="15">
    <source>
        <dbReference type="EMBL" id="CDW30537.1"/>
    </source>
</evidence>
<dbReference type="EMBL" id="HACA01013176">
    <property type="protein sequence ID" value="CDW30537.1"/>
    <property type="molecule type" value="Transcribed_RNA"/>
</dbReference>
<dbReference type="InterPro" id="IPR051138">
    <property type="entry name" value="PIM_Ser/Thr_kinase"/>
</dbReference>
<dbReference type="GO" id="GO:0030430">
    <property type="term" value="C:host cell cytoplasm"/>
    <property type="evidence" value="ECO:0007669"/>
    <property type="project" value="UniProtKB-SubCell"/>
</dbReference>
<dbReference type="PANTHER" id="PTHR22984">
    <property type="entry name" value="SERINE/THREONINE-PROTEIN KINASE PIM"/>
    <property type="match status" value="1"/>
</dbReference>
<dbReference type="EC" id="2.7.11.1" evidence="2"/>
<evidence type="ECO:0000256" key="11">
    <source>
        <dbReference type="ARBA" id="ARBA00048679"/>
    </source>
</evidence>
<dbReference type="PROSITE" id="PS50011">
    <property type="entry name" value="PROTEIN_KINASE_DOM"/>
    <property type="match status" value="1"/>
</dbReference>
<dbReference type="RefSeq" id="XP_040579416.1">
    <property type="nucleotide sequence ID" value="XM_040723482.2"/>
</dbReference>
<accession>A0A0K2TXV8</accession>
<evidence type="ECO:0000256" key="12">
    <source>
        <dbReference type="PROSITE-ProRule" id="PRU10141"/>
    </source>
</evidence>
<evidence type="ECO:0000256" key="9">
    <source>
        <dbReference type="ARBA" id="ARBA00023200"/>
    </source>
</evidence>
<dbReference type="InterPro" id="IPR017441">
    <property type="entry name" value="Protein_kinase_ATP_BS"/>
</dbReference>